<keyword evidence="2" id="KW-1185">Reference proteome</keyword>
<sequence>MSSEIKQTGNWFVRSQTELVILTGGAKNSPIVQKDTQPSVMMLVGYKF</sequence>
<reference evidence="1" key="1">
    <citation type="submission" date="2021-07" db="EMBL/GenBank/DDBJ databases">
        <title>Shinella sp. nov., a novel member of the genus Shinella from water.</title>
        <authorList>
            <person name="Deng Y."/>
        </authorList>
    </citation>
    <scope>NUCLEOTIDE SEQUENCE</scope>
    <source>
        <strain evidence="1">CPCC 100929</strain>
    </source>
</reference>
<dbReference type="Pfam" id="PF06629">
    <property type="entry name" value="MipA"/>
    <property type="match status" value="1"/>
</dbReference>
<gene>
    <name evidence="1" type="ORF">GB927_010295</name>
</gene>
<evidence type="ECO:0000313" key="2">
    <source>
        <dbReference type="Proteomes" id="UP000996601"/>
    </source>
</evidence>
<protein>
    <submittedName>
        <fullName evidence="1">MipA/OmpV family protein</fullName>
    </submittedName>
</protein>
<accession>A0ABT1R5H5</accession>
<dbReference type="InterPro" id="IPR010583">
    <property type="entry name" value="MipA"/>
</dbReference>
<dbReference type="EMBL" id="WHSB02000003">
    <property type="protein sequence ID" value="MCQ4630428.1"/>
    <property type="molecule type" value="Genomic_DNA"/>
</dbReference>
<organism evidence="1 2">
    <name type="scientific">Shinella lacus</name>
    <dbReference type="NCBI Taxonomy" id="2654216"/>
    <lineage>
        <taxon>Bacteria</taxon>
        <taxon>Pseudomonadati</taxon>
        <taxon>Pseudomonadota</taxon>
        <taxon>Alphaproteobacteria</taxon>
        <taxon>Hyphomicrobiales</taxon>
        <taxon>Rhizobiaceae</taxon>
        <taxon>Shinella</taxon>
    </lineage>
</organism>
<evidence type="ECO:0000313" key="1">
    <source>
        <dbReference type="EMBL" id="MCQ4630428.1"/>
    </source>
</evidence>
<proteinExistence type="predicted"/>
<comment type="caution">
    <text evidence="1">The sequence shown here is derived from an EMBL/GenBank/DDBJ whole genome shotgun (WGS) entry which is preliminary data.</text>
</comment>
<dbReference type="RefSeq" id="WP_256116690.1">
    <property type="nucleotide sequence ID" value="NZ_WHSB02000003.1"/>
</dbReference>
<name>A0ABT1R5H5_9HYPH</name>
<dbReference type="Proteomes" id="UP000996601">
    <property type="component" value="Unassembled WGS sequence"/>
</dbReference>